<dbReference type="GO" id="GO:0009279">
    <property type="term" value="C:cell outer membrane"/>
    <property type="evidence" value="ECO:0007669"/>
    <property type="project" value="UniProtKB-SubCell"/>
</dbReference>
<evidence type="ECO:0000313" key="14">
    <source>
        <dbReference type="EMBL" id="TDR45932.1"/>
    </source>
</evidence>
<protein>
    <recommendedName>
        <fullName evidence="4">Outer-membrane lipoprotein LolB</fullName>
    </recommendedName>
</protein>
<dbReference type="NCBIfam" id="TIGR00548">
    <property type="entry name" value="lolB"/>
    <property type="match status" value="1"/>
</dbReference>
<dbReference type="CDD" id="cd16326">
    <property type="entry name" value="LolB"/>
    <property type="match status" value="1"/>
</dbReference>
<evidence type="ECO:0000256" key="13">
    <source>
        <dbReference type="SAM" id="SignalP"/>
    </source>
</evidence>
<keyword evidence="5" id="KW-0813">Transport</keyword>
<keyword evidence="9" id="KW-0564">Palmitate</keyword>
<comment type="similarity">
    <text evidence="2">Belongs to the LolB family.</text>
</comment>
<keyword evidence="8" id="KW-0472">Membrane</keyword>
<keyword evidence="7" id="KW-0653">Protein transport</keyword>
<evidence type="ECO:0000256" key="4">
    <source>
        <dbReference type="ARBA" id="ARBA00016202"/>
    </source>
</evidence>
<comment type="subcellular location">
    <subcellularLocation>
        <location evidence="1">Cell outer membrane</location>
        <topology evidence="1">Lipid-anchor</topology>
    </subcellularLocation>
</comment>
<evidence type="ECO:0000256" key="6">
    <source>
        <dbReference type="ARBA" id="ARBA00022729"/>
    </source>
</evidence>
<dbReference type="Pfam" id="PF03550">
    <property type="entry name" value="LolB"/>
    <property type="match status" value="1"/>
</dbReference>
<evidence type="ECO:0000256" key="11">
    <source>
        <dbReference type="ARBA" id="ARBA00023237"/>
    </source>
</evidence>
<keyword evidence="6 13" id="KW-0732">Signal</keyword>
<evidence type="ECO:0000256" key="7">
    <source>
        <dbReference type="ARBA" id="ARBA00022927"/>
    </source>
</evidence>
<name>A0A4R6Z2V5_9GAMM</name>
<keyword evidence="11" id="KW-0998">Cell outer membrane</keyword>
<dbReference type="RefSeq" id="WP_133818289.1">
    <property type="nucleotide sequence ID" value="NZ_SNZH01000004.1"/>
</dbReference>
<evidence type="ECO:0000256" key="3">
    <source>
        <dbReference type="ARBA" id="ARBA00011245"/>
    </source>
</evidence>
<comment type="caution">
    <text evidence="14">The sequence shown here is derived from an EMBL/GenBank/DDBJ whole genome shotgun (WGS) entry which is preliminary data.</text>
</comment>
<reference evidence="14 15" key="1">
    <citation type="submission" date="2019-03" db="EMBL/GenBank/DDBJ databases">
        <title>Genomic Encyclopedia of Type Strains, Phase IV (KMG-IV): sequencing the most valuable type-strain genomes for metagenomic binning, comparative biology and taxonomic classification.</title>
        <authorList>
            <person name="Goeker M."/>
        </authorList>
    </citation>
    <scope>NUCLEOTIDE SEQUENCE [LARGE SCALE GENOMIC DNA]</scope>
    <source>
        <strain evidence="14 15">DSM 21667</strain>
    </source>
</reference>
<evidence type="ECO:0000256" key="5">
    <source>
        <dbReference type="ARBA" id="ARBA00022448"/>
    </source>
</evidence>
<keyword evidence="12 14" id="KW-0449">Lipoprotein</keyword>
<gene>
    <name evidence="14" type="ORF">DFR29_104369</name>
</gene>
<dbReference type="EMBL" id="SNZH01000004">
    <property type="protein sequence ID" value="TDR45932.1"/>
    <property type="molecule type" value="Genomic_DNA"/>
</dbReference>
<evidence type="ECO:0000256" key="12">
    <source>
        <dbReference type="ARBA" id="ARBA00023288"/>
    </source>
</evidence>
<keyword evidence="15" id="KW-1185">Reference proteome</keyword>
<dbReference type="PROSITE" id="PS51257">
    <property type="entry name" value="PROKAR_LIPOPROTEIN"/>
    <property type="match status" value="1"/>
</dbReference>
<evidence type="ECO:0000256" key="9">
    <source>
        <dbReference type="ARBA" id="ARBA00023139"/>
    </source>
</evidence>
<evidence type="ECO:0000256" key="8">
    <source>
        <dbReference type="ARBA" id="ARBA00023136"/>
    </source>
</evidence>
<dbReference type="Proteomes" id="UP000295293">
    <property type="component" value="Unassembled WGS sequence"/>
</dbReference>
<dbReference type="AlphaFoldDB" id="A0A4R6Z2V5"/>
<comment type="subunit">
    <text evidence="3">Monomer.</text>
</comment>
<dbReference type="InterPro" id="IPR029046">
    <property type="entry name" value="LolA/LolB/LppX"/>
</dbReference>
<feature type="signal peptide" evidence="13">
    <location>
        <begin position="1"/>
        <end position="25"/>
    </location>
</feature>
<evidence type="ECO:0000313" key="15">
    <source>
        <dbReference type="Proteomes" id="UP000295293"/>
    </source>
</evidence>
<feature type="chain" id="PRO_5020606755" description="Outer-membrane lipoprotein LolB" evidence="13">
    <location>
        <begin position="26"/>
        <end position="204"/>
    </location>
</feature>
<dbReference type="InterPro" id="IPR004565">
    <property type="entry name" value="OM_lipoprot_LolB"/>
</dbReference>
<evidence type="ECO:0000256" key="1">
    <source>
        <dbReference type="ARBA" id="ARBA00004459"/>
    </source>
</evidence>
<proteinExistence type="inferred from homology"/>
<keyword evidence="10" id="KW-0143">Chaperone</keyword>
<accession>A0A4R6Z2V5</accession>
<dbReference type="OrthoDB" id="9797618at2"/>
<sequence>MRLSPGGAGLRWVLPLLALSLSACAPLRLREDDATLRVQQQRETAILAQREWQLTGRIAVSNGDDGGNADVEWLQQGERYDLRLRAPISGKNWRLHGDARSATLEGVREQALTGTSAAELLAREANWQLPVAELEFWVRGLRAPKGKAELVFDEAQRPAKLLQAGWTIEYRDYFAGSEPALPRKVFATKGKQRVRLFIEDWQVR</sequence>
<dbReference type="GO" id="GO:0015031">
    <property type="term" value="P:protein transport"/>
    <property type="evidence" value="ECO:0007669"/>
    <property type="project" value="UniProtKB-KW"/>
</dbReference>
<dbReference type="SUPFAM" id="SSF89392">
    <property type="entry name" value="Prokaryotic lipoproteins and lipoprotein localization factors"/>
    <property type="match status" value="1"/>
</dbReference>
<dbReference type="Gene3D" id="2.50.20.10">
    <property type="entry name" value="Lipoprotein localisation LolA/LolB/LppX"/>
    <property type="match status" value="1"/>
</dbReference>
<organism evidence="14 15">
    <name type="scientific">Tahibacter aquaticus</name>
    <dbReference type="NCBI Taxonomy" id="520092"/>
    <lineage>
        <taxon>Bacteria</taxon>
        <taxon>Pseudomonadati</taxon>
        <taxon>Pseudomonadota</taxon>
        <taxon>Gammaproteobacteria</taxon>
        <taxon>Lysobacterales</taxon>
        <taxon>Rhodanobacteraceae</taxon>
        <taxon>Tahibacter</taxon>
    </lineage>
</organism>
<evidence type="ECO:0000256" key="2">
    <source>
        <dbReference type="ARBA" id="ARBA00009696"/>
    </source>
</evidence>
<evidence type="ECO:0000256" key="10">
    <source>
        <dbReference type="ARBA" id="ARBA00023186"/>
    </source>
</evidence>